<feature type="region of interest" description="Disordered" evidence="1">
    <location>
        <begin position="73"/>
        <end position="137"/>
    </location>
</feature>
<evidence type="ECO:0000313" key="2">
    <source>
        <dbReference type="EMBL" id="QEZ48844.1"/>
    </source>
</evidence>
<organism evidence="2 3">
    <name type="scientific">Cupriavidus oxalaticus</name>
    <dbReference type="NCBI Taxonomy" id="96344"/>
    <lineage>
        <taxon>Bacteria</taxon>
        <taxon>Pseudomonadati</taxon>
        <taxon>Pseudomonadota</taxon>
        <taxon>Betaproteobacteria</taxon>
        <taxon>Burkholderiales</taxon>
        <taxon>Burkholderiaceae</taxon>
        <taxon>Cupriavidus</taxon>
    </lineage>
</organism>
<dbReference type="Proteomes" id="UP000325743">
    <property type="component" value="Plasmid unnamed1"/>
</dbReference>
<evidence type="ECO:0000313" key="3">
    <source>
        <dbReference type="Proteomes" id="UP000325743"/>
    </source>
</evidence>
<keyword evidence="2" id="KW-0614">Plasmid</keyword>
<protein>
    <submittedName>
        <fullName evidence="2">Uncharacterized protein</fullName>
    </submittedName>
</protein>
<feature type="compositionally biased region" description="Polar residues" evidence="1">
    <location>
        <begin position="108"/>
        <end position="121"/>
    </location>
</feature>
<name>A0A5P3VR38_9BURK</name>
<proteinExistence type="predicted"/>
<gene>
    <name evidence="2" type="ORF">D2917_31740</name>
</gene>
<dbReference type="EMBL" id="CP032520">
    <property type="protein sequence ID" value="QEZ48844.1"/>
    <property type="molecule type" value="Genomic_DNA"/>
</dbReference>
<geneLocation type="plasmid" evidence="2">
    <name>unnamed1</name>
</geneLocation>
<sequence>MEKLAIKVALSPLTTPRLCAQLAEISDPRLRAEVLRRLAELGAEAILSAGSGAAVQPPAGGILAALTFRPDRIPAPAAAPAPPPFQGPAPPPAAPARREDRPVDPVTMCSQADSFQESISDSIPREPEDPKVLPAGNLDLNAVNSAMSRFFD</sequence>
<evidence type="ECO:0000256" key="1">
    <source>
        <dbReference type="SAM" id="MobiDB-lite"/>
    </source>
</evidence>
<dbReference type="AlphaFoldDB" id="A0A5P3VR38"/>
<feature type="compositionally biased region" description="Pro residues" evidence="1">
    <location>
        <begin position="77"/>
        <end position="94"/>
    </location>
</feature>
<accession>A0A5P3VR38</accession>
<reference evidence="2 3" key="1">
    <citation type="submission" date="2018-09" db="EMBL/GenBank/DDBJ databases">
        <title>Complete genome sequence of Cupriavidus oxalaticus T2, a bacterium capable of phenol tolerance and degradation.</title>
        <authorList>
            <person name="Yan J."/>
        </authorList>
    </citation>
    <scope>NUCLEOTIDE SEQUENCE [LARGE SCALE GENOMIC DNA]</scope>
    <source>
        <strain evidence="2 3">T2</strain>
        <plasmid evidence="2 3">unnamed1</plasmid>
    </source>
</reference>